<dbReference type="Proteomes" id="UP000637299">
    <property type="component" value="Unassembled WGS sequence"/>
</dbReference>
<accession>A0ABR8ZD01</accession>
<reference evidence="2 3" key="1">
    <citation type="submission" date="2020-09" db="EMBL/GenBank/DDBJ databases">
        <title>Genome seq and assembly of Chryseobacterium sp.</title>
        <authorList>
            <person name="Chhetri G."/>
        </authorList>
    </citation>
    <scope>NUCLEOTIDE SEQUENCE [LARGE SCALE GENOMIC DNA]</scope>
    <source>
        <strain evidence="2 3">GCR10</strain>
    </source>
</reference>
<protein>
    <submittedName>
        <fullName evidence="2">Uncharacterized protein</fullName>
    </submittedName>
</protein>
<keyword evidence="3" id="KW-1185">Reference proteome</keyword>
<dbReference type="EMBL" id="JACYFS010000002">
    <property type="protein sequence ID" value="MBD8082723.1"/>
    <property type="molecule type" value="Genomic_DNA"/>
</dbReference>
<sequence length="56" mass="6449">MREGWKRHPFFGWKGNALATKKRYSGQPDPSEGMQRSGMTEGGARHDEWGSWRVRG</sequence>
<name>A0ABR8ZD01_9FLAO</name>
<feature type="region of interest" description="Disordered" evidence="1">
    <location>
        <begin position="21"/>
        <end position="56"/>
    </location>
</feature>
<dbReference type="RefSeq" id="WP_191736701.1">
    <property type="nucleotide sequence ID" value="NZ_JACYFS010000002.1"/>
</dbReference>
<organism evidence="2 3">
    <name type="scientific">Chryseobacterium caseinilyticum</name>
    <dbReference type="NCBI Taxonomy" id="2771428"/>
    <lineage>
        <taxon>Bacteria</taxon>
        <taxon>Pseudomonadati</taxon>
        <taxon>Bacteroidota</taxon>
        <taxon>Flavobacteriia</taxon>
        <taxon>Flavobacteriales</taxon>
        <taxon>Weeksellaceae</taxon>
        <taxon>Chryseobacterium group</taxon>
        <taxon>Chryseobacterium</taxon>
    </lineage>
</organism>
<comment type="caution">
    <text evidence="2">The sequence shown here is derived from an EMBL/GenBank/DDBJ whole genome shotgun (WGS) entry which is preliminary data.</text>
</comment>
<evidence type="ECO:0000256" key="1">
    <source>
        <dbReference type="SAM" id="MobiDB-lite"/>
    </source>
</evidence>
<evidence type="ECO:0000313" key="3">
    <source>
        <dbReference type="Proteomes" id="UP000637299"/>
    </source>
</evidence>
<gene>
    <name evidence="2" type="ORF">IC610_09860</name>
</gene>
<evidence type="ECO:0000313" key="2">
    <source>
        <dbReference type="EMBL" id="MBD8082723.1"/>
    </source>
</evidence>
<proteinExistence type="predicted"/>